<feature type="transmembrane region" description="Helical" evidence="7">
    <location>
        <begin position="241"/>
        <end position="264"/>
    </location>
</feature>
<evidence type="ECO:0000256" key="5">
    <source>
        <dbReference type="ARBA" id="ARBA00022989"/>
    </source>
</evidence>
<proteinExistence type="predicted"/>
<feature type="transmembrane region" description="Helical" evidence="7">
    <location>
        <begin position="201"/>
        <end position="221"/>
    </location>
</feature>
<feature type="transmembrane region" description="Helical" evidence="7">
    <location>
        <begin position="334"/>
        <end position="352"/>
    </location>
</feature>
<dbReference type="PROSITE" id="PS50850">
    <property type="entry name" value="MFS"/>
    <property type="match status" value="1"/>
</dbReference>
<dbReference type="AlphaFoldDB" id="A0A975U613"/>
<dbReference type="InterPro" id="IPR020846">
    <property type="entry name" value="MFS_dom"/>
</dbReference>
<reference evidence="9" key="1">
    <citation type="submission" date="2021-06" db="EMBL/GenBank/DDBJ databases">
        <title>Elioraea tepida, sp. nov., a moderately thermophilic aerobic anoxygenic phototrophic bacterium isolated from an alkaline siliceous hot spring mat community in Yellowstone National Park, WY, USA.</title>
        <authorList>
            <person name="Saini M.K."/>
            <person name="Yoshida S."/>
            <person name="Sebastian A."/>
            <person name="Hirose S."/>
            <person name="Hara E."/>
            <person name="Tamaki H."/>
            <person name="Soulier N.T."/>
            <person name="Albert I."/>
            <person name="Hanada S."/>
            <person name="Bryant D.A."/>
            <person name="Tank M."/>
        </authorList>
    </citation>
    <scope>NUCLEOTIDE SEQUENCE</scope>
    <source>
        <strain evidence="9">MS-P2</strain>
    </source>
</reference>
<feature type="transmembrane region" description="Helical" evidence="7">
    <location>
        <begin position="276"/>
        <end position="294"/>
    </location>
</feature>
<feature type="transmembrane region" description="Helical" evidence="7">
    <location>
        <begin position="41"/>
        <end position="62"/>
    </location>
</feature>
<evidence type="ECO:0000259" key="8">
    <source>
        <dbReference type="PROSITE" id="PS50850"/>
    </source>
</evidence>
<feature type="transmembrane region" description="Helical" evidence="7">
    <location>
        <begin position="74"/>
        <end position="93"/>
    </location>
</feature>
<dbReference type="InterPro" id="IPR050171">
    <property type="entry name" value="MFS_Transporters"/>
</dbReference>
<keyword evidence="6 7" id="KW-0472">Membrane</keyword>
<feature type="transmembrane region" description="Helical" evidence="7">
    <location>
        <begin position="364"/>
        <end position="383"/>
    </location>
</feature>
<evidence type="ECO:0000313" key="10">
    <source>
        <dbReference type="Proteomes" id="UP000694001"/>
    </source>
</evidence>
<dbReference type="Proteomes" id="UP000694001">
    <property type="component" value="Chromosome"/>
</dbReference>
<keyword evidence="10" id="KW-1185">Reference proteome</keyword>
<keyword evidence="4 7" id="KW-0812">Transmembrane</keyword>
<evidence type="ECO:0000256" key="6">
    <source>
        <dbReference type="ARBA" id="ARBA00023136"/>
    </source>
</evidence>
<organism evidence="9 10">
    <name type="scientific">Elioraea tepida</name>
    <dbReference type="NCBI Taxonomy" id="2843330"/>
    <lineage>
        <taxon>Bacteria</taxon>
        <taxon>Pseudomonadati</taxon>
        <taxon>Pseudomonadota</taxon>
        <taxon>Alphaproteobacteria</taxon>
        <taxon>Acetobacterales</taxon>
        <taxon>Elioraeaceae</taxon>
        <taxon>Elioraea</taxon>
    </lineage>
</organism>
<feature type="transmembrane region" description="Helical" evidence="7">
    <location>
        <begin position="300"/>
        <end position="322"/>
    </location>
</feature>
<evidence type="ECO:0000256" key="2">
    <source>
        <dbReference type="ARBA" id="ARBA00022448"/>
    </source>
</evidence>
<feature type="transmembrane region" description="Helical" evidence="7">
    <location>
        <begin position="132"/>
        <end position="153"/>
    </location>
</feature>
<dbReference type="KEGG" id="elio:KO353_07870"/>
<keyword evidence="2" id="KW-0813">Transport</keyword>
<name>A0A975U613_9PROT</name>
<evidence type="ECO:0000256" key="3">
    <source>
        <dbReference type="ARBA" id="ARBA00022475"/>
    </source>
</evidence>
<dbReference type="PANTHER" id="PTHR23517:SF2">
    <property type="entry name" value="MULTIDRUG RESISTANCE PROTEIN MDTH"/>
    <property type="match status" value="1"/>
</dbReference>
<feature type="transmembrane region" description="Helical" evidence="7">
    <location>
        <begin position="7"/>
        <end position="29"/>
    </location>
</feature>
<dbReference type="PANTHER" id="PTHR23517">
    <property type="entry name" value="RESISTANCE PROTEIN MDTM, PUTATIVE-RELATED-RELATED"/>
    <property type="match status" value="1"/>
</dbReference>
<keyword evidence="3" id="KW-1003">Cell membrane</keyword>
<feature type="domain" description="Major facilitator superfamily (MFS) profile" evidence="8">
    <location>
        <begin position="7"/>
        <end position="388"/>
    </location>
</feature>
<evidence type="ECO:0000313" key="9">
    <source>
        <dbReference type="EMBL" id="QXM26088.1"/>
    </source>
</evidence>
<dbReference type="GO" id="GO:0022857">
    <property type="term" value="F:transmembrane transporter activity"/>
    <property type="evidence" value="ECO:0007669"/>
    <property type="project" value="InterPro"/>
</dbReference>
<dbReference type="RefSeq" id="WP_218287139.1">
    <property type="nucleotide sequence ID" value="NZ_CP076448.1"/>
</dbReference>
<dbReference type="InterPro" id="IPR011701">
    <property type="entry name" value="MFS"/>
</dbReference>
<comment type="subcellular location">
    <subcellularLocation>
        <location evidence="1">Cell membrane</location>
        <topology evidence="1">Multi-pass membrane protein</topology>
    </subcellularLocation>
</comment>
<accession>A0A975U613</accession>
<keyword evidence="5 7" id="KW-1133">Transmembrane helix</keyword>
<feature type="transmembrane region" description="Helical" evidence="7">
    <location>
        <begin position="159"/>
        <end position="180"/>
    </location>
</feature>
<dbReference type="EMBL" id="CP076448">
    <property type="protein sequence ID" value="QXM26088.1"/>
    <property type="molecule type" value="Genomic_DNA"/>
</dbReference>
<protein>
    <submittedName>
        <fullName evidence="9">MFS transporter</fullName>
    </submittedName>
</protein>
<evidence type="ECO:0000256" key="1">
    <source>
        <dbReference type="ARBA" id="ARBA00004651"/>
    </source>
</evidence>
<evidence type="ECO:0000256" key="7">
    <source>
        <dbReference type="SAM" id="Phobius"/>
    </source>
</evidence>
<gene>
    <name evidence="9" type="ORF">KO353_07870</name>
</gene>
<dbReference type="GO" id="GO:0005886">
    <property type="term" value="C:plasma membrane"/>
    <property type="evidence" value="ECO:0007669"/>
    <property type="project" value="UniProtKB-SubCell"/>
</dbReference>
<dbReference type="Pfam" id="PF07690">
    <property type="entry name" value="MFS_1"/>
    <property type="match status" value="1"/>
</dbReference>
<feature type="transmembrane region" description="Helical" evidence="7">
    <location>
        <begin position="99"/>
        <end position="120"/>
    </location>
</feature>
<sequence>MHPATRTIAFVNAAHTLTHYALLILPTAVLGMEGAFGGLGYGPIVTLGTAMFAIYGLGSLPVGWLAERFGKAPMLAACLLGGGVALLACGIALSSAGFAVALGLAGAFFAIYHPVGTAMLVEAAGERVGRAIGLNGVFGNLGVSLAPLATAAITSGLGWRAAFAVPGLVAVAIGLLYLFGPKGDVSARERPQAVFPALPRAVAIRAFVVLTLIAVTNGLAFNAVTILLPKLLEERLAAADGALGLIGLVAFAVSLTGAVTQVSVGRLSDRVSLRALFLGLAALQLPLMLALIGARGWATVPFAALIIASVFGQVTVNDAMLARTVPPALRARAYAVRFFVGFVGAAAAAPLVGLLHAETGDMQAVLWALAATGALTAAVALAFPRLDGAAASRPARAA</sequence>
<evidence type="ECO:0000256" key="4">
    <source>
        <dbReference type="ARBA" id="ARBA00022692"/>
    </source>
</evidence>